<accession>A0A9Q0MZI0</accession>
<keyword evidence="1" id="KW-0812">Transmembrane</keyword>
<reference evidence="2" key="1">
    <citation type="submission" date="2022-07" db="EMBL/GenBank/DDBJ databases">
        <authorList>
            <person name="Trinca V."/>
            <person name="Uliana J.V.C."/>
            <person name="Torres T.T."/>
            <person name="Ward R.J."/>
            <person name="Monesi N."/>
        </authorList>
    </citation>
    <scope>NUCLEOTIDE SEQUENCE</scope>
    <source>
        <strain evidence="2">HSMRA1968</strain>
        <tissue evidence="2">Whole embryos</tissue>
    </source>
</reference>
<sequence>MTVLYPLIYIVYTCSMAVYILVHSCRICAVLEWQLKMNAFALNTKFEKFASVLAAKKEYEEASKSLLTITACHKRRAPKKMCLRSVNLQLQGRCGEKIKK</sequence>
<protein>
    <submittedName>
        <fullName evidence="2">Uncharacterized protein</fullName>
    </submittedName>
</protein>
<comment type="caution">
    <text evidence="2">The sequence shown here is derived from an EMBL/GenBank/DDBJ whole genome shotgun (WGS) entry which is preliminary data.</text>
</comment>
<feature type="transmembrane region" description="Helical" evidence="1">
    <location>
        <begin position="6"/>
        <end position="29"/>
    </location>
</feature>
<gene>
    <name evidence="2" type="ORF">Bhyg_12404</name>
</gene>
<organism evidence="2 3">
    <name type="scientific">Pseudolycoriella hygida</name>
    <dbReference type="NCBI Taxonomy" id="35572"/>
    <lineage>
        <taxon>Eukaryota</taxon>
        <taxon>Metazoa</taxon>
        <taxon>Ecdysozoa</taxon>
        <taxon>Arthropoda</taxon>
        <taxon>Hexapoda</taxon>
        <taxon>Insecta</taxon>
        <taxon>Pterygota</taxon>
        <taxon>Neoptera</taxon>
        <taxon>Endopterygota</taxon>
        <taxon>Diptera</taxon>
        <taxon>Nematocera</taxon>
        <taxon>Sciaroidea</taxon>
        <taxon>Sciaridae</taxon>
        <taxon>Pseudolycoriella</taxon>
    </lineage>
</organism>
<evidence type="ECO:0000313" key="3">
    <source>
        <dbReference type="Proteomes" id="UP001151699"/>
    </source>
</evidence>
<dbReference type="Proteomes" id="UP001151699">
    <property type="component" value="Chromosome X"/>
</dbReference>
<keyword evidence="3" id="KW-1185">Reference proteome</keyword>
<name>A0A9Q0MZI0_9DIPT</name>
<evidence type="ECO:0000256" key="1">
    <source>
        <dbReference type="SAM" id="Phobius"/>
    </source>
</evidence>
<proteinExistence type="predicted"/>
<dbReference type="AlphaFoldDB" id="A0A9Q0MZI0"/>
<keyword evidence="1" id="KW-0472">Membrane</keyword>
<evidence type="ECO:0000313" key="2">
    <source>
        <dbReference type="EMBL" id="KAJ6639657.1"/>
    </source>
</evidence>
<keyword evidence="1" id="KW-1133">Transmembrane helix</keyword>
<dbReference type="EMBL" id="WJQU01000003">
    <property type="protein sequence ID" value="KAJ6639657.1"/>
    <property type="molecule type" value="Genomic_DNA"/>
</dbReference>